<reference evidence="4 5" key="1">
    <citation type="submission" date="2014-02" db="EMBL/GenBank/DDBJ databases">
        <title>The genome sequence of Colletotrichum nymphaeae SA-01.</title>
        <authorList>
            <person name="Baroncelli R."/>
            <person name="Thon M.R."/>
        </authorList>
    </citation>
    <scope>NUCLEOTIDE SEQUENCE [LARGE SCALE GENOMIC DNA]</scope>
    <source>
        <strain evidence="4 5">SA-01</strain>
    </source>
</reference>
<dbReference type="InterPro" id="IPR059025">
    <property type="entry name" value="STB6_N"/>
</dbReference>
<dbReference type="GO" id="GO:0070822">
    <property type="term" value="C:Sin3-type complex"/>
    <property type="evidence" value="ECO:0007669"/>
    <property type="project" value="TreeGrafter"/>
</dbReference>
<dbReference type="Proteomes" id="UP000070054">
    <property type="component" value="Unassembled WGS sequence"/>
</dbReference>
<feature type="region of interest" description="Disordered" evidence="2">
    <location>
        <begin position="104"/>
        <end position="140"/>
    </location>
</feature>
<feature type="domain" description="STB6-like N-terminal" evidence="3">
    <location>
        <begin position="143"/>
        <end position="281"/>
    </location>
</feature>
<feature type="coiled-coil region" evidence="1">
    <location>
        <begin position="917"/>
        <end position="951"/>
    </location>
</feature>
<comment type="caution">
    <text evidence="4">The sequence shown here is derived from an EMBL/GenBank/DDBJ whole genome shotgun (WGS) entry which is preliminary data.</text>
</comment>
<dbReference type="PANTHER" id="PTHR31011:SF2">
    <property type="entry name" value="PROTEIN STB2-RELATED"/>
    <property type="match status" value="1"/>
</dbReference>
<dbReference type="InterPro" id="IPR038919">
    <property type="entry name" value="STB2/STB2"/>
</dbReference>
<feature type="region of interest" description="Disordered" evidence="2">
    <location>
        <begin position="694"/>
        <end position="725"/>
    </location>
</feature>
<dbReference type="AlphaFoldDB" id="A0A135T8E6"/>
<organism evidence="4 5">
    <name type="scientific">Colletotrichum nymphaeae SA-01</name>
    <dbReference type="NCBI Taxonomy" id="1460502"/>
    <lineage>
        <taxon>Eukaryota</taxon>
        <taxon>Fungi</taxon>
        <taxon>Dikarya</taxon>
        <taxon>Ascomycota</taxon>
        <taxon>Pezizomycotina</taxon>
        <taxon>Sordariomycetes</taxon>
        <taxon>Hypocreomycetidae</taxon>
        <taxon>Glomerellales</taxon>
        <taxon>Glomerellaceae</taxon>
        <taxon>Colletotrichum</taxon>
        <taxon>Colletotrichum acutatum species complex</taxon>
    </lineage>
</organism>
<sequence length="971" mass="107660">MEAKVPRLAGSLMKRQAGTRTYLAPWGILEPPFQYAVPAVAAASDYDDYDFFVLEIVAGASKSLVDAPSFTAALLQMEMSFRFPFPVNDPRMHREEELTLARVASQRGANGPSPLGTPLPLEARKEASTEPATPSPLPTTKRKWVFADPVAFRYLESDPAVTVLERRGILQGYELYLVEQWACSRKSPTLVIVTYTGDPKHQVVVGVLAVPADESVWSDRLRFYFKAIHQYHARPKETPLGDVMVTNLSSFPSALTVIPVPEGDIRTHRQAFIVNENLKRLGCSGRSGMNLSDPTPATQAKFYQLYRTSEKVPFTQSAVELVKLCQVSLFMFGKLDMEYIDGLLCDKTEESIGNWWTEIGAECYNVEPTDGILGPTTTAALLGLLMGARNRLHYYGAPVSKDVFDIESTKRGIGYFQKAYKLERTRRLDRPTILKLHSITAKAAAGEGWGVQKAVKSTVAEIGGKRGELVIGMVGGKDKAGIADIETVDIDKFIALAYGERAKWLWYGKPRRAVPELQEKPTDVAQPLFGKDEVAPPSSKRTQSLPLEEELQRQKEESPGVYSTPAPASAVSVVEGSGEKDALRKTVFKSVAGRVSDAKSGLGRIKDVVGTGLRGHASRPSRDDFGENGYNSAPGISALAQSSATLSSPVMVGRAFTWKNKPEEYLNAFKREAEAAQDLRESSQELEKVPMIAKPTREGSDPSSTHVEAEKFSTPPNGPVKDEPDRIQTSVAGSVVDEADLQGPFEAERTSNTAVSFLQRRHSVAVSRLRYKHPLNEARWPRRLSFGDAEEAVLRWEEITELYDDKHFSTADALQQQASLAEFARSLYDSIATIKREVNPWVESKVKAVDALDEHYGREQEDLQNLYYQLSEAYHRVKQSSTELIAEERAHITEAIKEVEVLVARLEYEINGLVSKVDDVEDGVRLFERQVEDVEKRAEELKATLETESWAHWFVRTLTGIGTGPNITRGS</sequence>
<keyword evidence="1" id="KW-0175">Coiled coil</keyword>
<dbReference type="OrthoDB" id="19806at2759"/>
<dbReference type="Pfam" id="PF25995">
    <property type="entry name" value="STB6_N"/>
    <property type="match status" value="1"/>
</dbReference>
<dbReference type="EMBL" id="JEMN01001206">
    <property type="protein sequence ID" value="KXH44369.1"/>
    <property type="molecule type" value="Genomic_DNA"/>
</dbReference>
<evidence type="ECO:0000313" key="5">
    <source>
        <dbReference type="Proteomes" id="UP000070054"/>
    </source>
</evidence>
<evidence type="ECO:0000256" key="2">
    <source>
        <dbReference type="SAM" id="MobiDB-lite"/>
    </source>
</evidence>
<dbReference type="PANTHER" id="PTHR31011">
    <property type="entry name" value="PROTEIN STB2-RELATED"/>
    <property type="match status" value="1"/>
</dbReference>
<feature type="region of interest" description="Disordered" evidence="2">
    <location>
        <begin position="517"/>
        <end position="568"/>
    </location>
</feature>
<evidence type="ECO:0000259" key="3">
    <source>
        <dbReference type="Pfam" id="PF25995"/>
    </source>
</evidence>
<keyword evidence="5" id="KW-1185">Reference proteome</keyword>
<proteinExistence type="predicted"/>
<evidence type="ECO:0000256" key="1">
    <source>
        <dbReference type="SAM" id="Coils"/>
    </source>
</evidence>
<evidence type="ECO:0000313" key="4">
    <source>
        <dbReference type="EMBL" id="KXH44369.1"/>
    </source>
</evidence>
<gene>
    <name evidence="4" type="ORF">CNYM01_07461</name>
</gene>
<name>A0A135T8E6_9PEZI</name>
<accession>A0A135T8E6</accession>
<protein>
    <recommendedName>
        <fullName evidence="3">STB6-like N-terminal domain-containing protein</fullName>
    </recommendedName>
</protein>